<keyword evidence="1" id="KW-0175">Coiled coil</keyword>
<proteinExistence type="predicted"/>
<evidence type="ECO:0000313" key="3">
    <source>
        <dbReference type="EMBL" id="PMD21405.1"/>
    </source>
</evidence>
<organism evidence="3 4">
    <name type="scientific">Hyaloscypha hepaticicola</name>
    <dbReference type="NCBI Taxonomy" id="2082293"/>
    <lineage>
        <taxon>Eukaryota</taxon>
        <taxon>Fungi</taxon>
        <taxon>Dikarya</taxon>
        <taxon>Ascomycota</taxon>
        <taxon>Pezizomycotina</taxon>
        <taxon>Leotiomycetes</taxon>
        <taxon>Helotiales</taxon>
        <taxon>Hyaloscyphaceae</taxon>
        <taxon>Hyaloscypha</taxon>
    </lineage>
</organism>
<evidence type="ECO:0000256" key="2">
    <source>
        <dbReference type="SAM" id="MobiDB-lite"/>
    </source>
</evidence>
<dbReference type="AlphaFoldDB" id="A0A2J6Q541"/>
<feature type="coiled-coil region" evidence="1">
    <location>
        <begin position="328"/>
        <end position="355"/>
    </location>
</feature>
<dbReference type="Proteomes" id="UP000235672">
    <property type="component" value="Unassembled WGS sequence"/>
</dbReference>
<dbReference type="OrthoDB" id="10464339at2759"/>
<reference evidence="3 4" key="1">
    <citation type="submission" date="2016-05" db="EMBL/GenBank/DDBJ databases">
        <title>A degradative enzymes factory behind the ericoid mycorrhizal symbiosis.</title>
        <authorList>
            <consortium name="DOE Joint Genome Institute"/>
            <person name="Martino E."/>
            <person name="Morin E."/>
            <person name="Grelet G."/>
            <person name="Kuo A."/>
            <person name="Kohler A."/>
            <person name="Daghino S."/>
            <person name="Barry K."/>
            <person name="Choi C."/>
            <person name="Cichocki N."/>
            <person name="Clum A."/>
            <person name="Copeland A."/>
            <person name="Hainaut M."/>
            <person name="Haridas S."/>
            <person name="Labutti K."/>
            <person name="Lindquist E."/>
            <person name="Lipzen A."/>
            <person name="Khouja H.-R."/>
            <person name="Murat C."/>
            <person name="Ohm R."/>
            <person name="Olson A."/>
            <person name="Spatafora J."/>
            <person name="Veneault-Fourrey C."/>
            <person name="Henrissat B."/>
            <person name="Grigoriev I."/>
            <person name="Martin F."/>
            <person name="Perotto S."/>
        </authorList>
    </citation>
    <scope>NUCLEOTIDE SEQUENCE [LARGE SCALE GENOMIC DNA]</scope>
    <source>
        <strain evidence="3 4">UAMH 7357</strain>
    </source>
</reference>
<gene>
    <name evidence="3" type="ORF">NA56DRAFT_126079</name>
</gene>
<protein>
    <submittedName>
        <fullName evidence="3">Uncharacterized protein</fullName>
    </submittedName>
</protein>
<accession>A0A2J6Q541</accession>
<evidence type="ECO:0000256" key="1">
    <source>
        <dbReference type="SAM" id="Coils"/>
    </source>
</evidence>
<feature type="compositionally biased region" description="Low complexity" evidence="2">
    <location>
        <begin position="57"/>
        <end position="91"/>
    </location>
</feature>
<feature type="region of interest" description="Disordered" evidence="2">
    <location>
        <begin position="38"/>
        <end position="95"/>
    </location>
</feature>
<evidence type="ECO:0000313" key="4">
    <source>
        <dbReference type="Proteomes" id="UP000235672"/>
    </source>
</evidence>
<name>A0A2J6Q541_9HELO</name>
<feature type="coiled-coil region" evidence="1">
    <location>
        <begin position="187"/>
        <end position="296"/>
    </location>
</feature>
<keyword evidence="4" id="KW-1185">Reference proteome</keyword>
<dbReference type="EMBL" id="KZ613481">
    <property type="protein sequence ID" value="PMD21405.1"/>
    <property type="molecule type" value="Genomic_DNA"/>
</dbReference>
<sequence>MGLSNRSVYNEFVAYSEQPSSMVNTSGTDRSHNRVFLAASPATPVTPRNSLKRPRSSSDADSSSVICHSSSPARMSTPLSSPQSSQSVILESSDRSKKLRIDDTIVVETQNGAAGSEQCSKNWNDAALGDEHEGHTLLDYILGRIQPIPKLETVTELLQDEMDAMSKDYRAQKHYTNLLRDDMKSAEESMRRNHDRHEVRLDSLLENHMLHDTQITSLEEAKDAQSSVLANTEGRVAEVEAKLIAVEERIEKEICDVRIDKQIQSVNASAGKSGSYEKLKAKCRKLEERLLNVEQNTTTGKSMYRLLDSNTKYTRELNDGVNSWKKQSEKEHLDNKFLQEQVTNLEERTSTMEKLIRSQQTLIADLASQLNFQRKSRIAETPMKQEWKR</sequence>